<evidence type="ECO:0000313" key="2">
    <source>
        <dbReference type="EMBL" id="KKK48468.1"/>
    </source>
</evidence>
<feature type="non-terminal residue" evidence="2">
    <location>
        <position position="316"/>
    </location>
</feature>
<evidence type="ECO:0000256" key="1">
    <source>
        <dbReference type="SAM" id="MobiDB-lite"/>
    </source>
</evidence>
<accession>A0A0F8VVS7</accession>
<sequence length="316" mass="35674">MKLSAAVTVLAALAVLGLTVPIACTPEGPHETPVKTAKQTETRVILVETVAEPGQPDPYEIYVKTSKDFKRVKQDKEWALKAWPSWTYMPWTYKWGIGYTDASGEWSQDHGYNGAFLDHGYTSVRRVDKLAWINKYKLRFYNDHTAGKGDLLLKGRGGGKLHNPGMRTRQINAGMVAKLEKLMTDRINKLKGSPYRAAYALDDEISWGSFVKPCFWRLNNDRAAYDKWLKEIYGPYNAPAHPGWISYDAVRTKLKGWAIKDFDCSQMMDQLTYNDSFWNNFLGDLVEHGNRVDPATPVGYVGGQQPSSFGGDDYAQ</sequence>
<gene>
    <name evidence="2" type="ORF">LCGC14_3144810</name>
</gene>
<organism evidence="2">
    <name type="scientific">marine sediment metagenome</name>
    <dbReference type="NCBI Taxonomy" id="412755"/>
    <lineage>
        <taxon>unclassified sequences</taxon>
        <taxon>metagenomes</taxon>
        <taxon>ecological metagenomes</taxon>
    </lineage>
</organism>
<protein>
    <submittedName>
        <fullName evidence="2">Uncharacterized protein</fullName>
    </submittedName>
</protein>
<dbReference type="AlphaFoldDB" id="A0A0F8VVS7"/>
<reference evidence="2" key="1">
    <citation type="journal article" date="2015" name="Nature">
        <title>Complex archaea that bridge the gap between prokaryotes and eukaryotes.</title>
        <authorList>
            <person name="Spang A."/>
            <person name="Saw J.H."/>
            <person name="Jorgensen S.L."/>
            <person name="Zaremba-Niedzwiedzka K."/>
            <person name="Martijn J."/>
            <person name="Lind A.E."/>
            <person name="van Eijk R."/>
            <person name="Schleper C."/>
            <person name="Guy L."/>
            <person name="Ettema T.J."/>
        </authorList>
    </citation>
    <scope>NUCLEOTIDE SEQUENCE</scope>
</reference>
<proteinExistence type="predicted"/>
<feature type="region of interest" description="Disordered" evidence="1">
    <location>
        <begin position="296"/>
        <end position="316"/>
    </location>
</feature>
<dbReference type="EMBL" id="LAZR01069047">
    <property type="protein sequence ID" value="KKK48468.1"/>
    <property type="molecule type" value="Genomic_DNA"/>
</dbReference>
<comment type="caution">
    <text evidence="2">The sequence shown here is derived from an EMBL/GenBank/DDBJ whole genome shotgun (WGS) entry which is preliminary data.</text>
</comment>
<name>A0A0F8VVS7_9ZZZZ</name>